<evidence type="ECO:0000256" key="1">
    <source>
        <dbReference type="SAM" id="MobiDB-lite"/>
    </source>
</evidence>
<reference evidence="2" key="1">
    <citation type="submission" date="2023-07" db="EMBL/GenBank/DDBJ databases">
        <title>Chromosome-level Genome Assembly of Striped Snakehead (Channa striata).</title>
        <authorList>
            <person name="Liu H."/>
        </authorList>
    </citation>
    <scope>NUCLEOTIDE SEQUENCE</scope>
    <source>
        <strain evidence="2">Gz</strain>
        <tissue evidence="2">Muscle</tissue>
    </source>
</reference>
<dbReference type="EMBL" id="JAUPFM010000019">
    <property type="protein sequence ID" value="KAK2820386.1"/>
    <property type="molecule type" value="Genomic_DNA"/>
</dbReference>
<sequence>MEQSNKKLMRTRTSRQEEDKGQKRRKTKDKKEEDKRQKAEDGRGQASPQTRGPVWTETHNTHLVRILSEFCVRH</sequence>
<feature type="compositionally biased region" description="Basic and acidic residues" evidence="1">
    <location>
        <begin position="29"/>
        <end position="43"/>
    </location>
</feature>
<feature type="region of interest" description="Disordered" evidence="1">
    <location>
        <begin position="1"/>
        <end position="61"/>
    </location>
</feature>
<dbReference type="AlphaFoldDB" id="A0AA88LQW4"/>
<evidence type="ECO:0000313" key="3">
    <source>
        <dbReference type="Proteomes" id="UP001187415"/>
    </source>
</evidence>
<accession>A0AA88LQW4</accession>
<evidence type="ECO:0000313" key="2">
    <source>
        <dbReference type="EMBL" id="KAK2820386.1"/>
    </source>
</evidence>
<name>A0AA88LQW4_CHASR</name>
<protein>
    <submittedName>
        <fullName evidence="2">Uncharacterized protein</fullName>
    </submittedName>
</protein>
<proteinExistence type="predicted"/>
<keyword evidence="3" id="KW-1185">Reference proteome</keyword>
<organism evidence="2 3">
    <name type="scientific">Channa striata</name>
    <name type="common">Snakehead murrel</name>
    <name type="synonym">Ophicephalus striatus</name>
    <dbReference type="NCBI Taxonomy" id="64152"/>
    <lineage>
        <taxon>Eukaryota</taxon>
        <taxon>Metazoa</taxon>
        <taxon>Chordata</taxon>
        <taxon>Craniata</taxon>
        <taxon>Vertebrata</taxon>
        <taxon>Euteleostomi</taxon>
        <taxon>Actinopterygii</taxon>
        <taxon>Neopterygii</taxon>
        <taxon>Teleostei</taxon>
        <taxon>Neoteleostei</taxon>
        <taxon>Acanthomorphata</taxon>
        <taxon>Anabantaria</taxon>
        <taxon>Anabantiformes</taxon>
        <taxon>Channoidei</taxon>
        <taxon>Channidae</taxon>
        <taxon>Channa</taxon>
    </lineage>
</organism>
<dbReference type="Proteomes" id="UP001187415">
    <property type="component" value="Unassembled WGS sequence"/>
</dbReference>
<comment type="caution">
    <text evidence="2">The sequence shown here is derived from an EMBL/GenBank/DDBJ whole genome shotgun (WGS) entry which is preliminary data.</text>
</comment>
<gene>
    <name evidence="2" type="ORF">Q5P01_023345</name>
</gene>